<dbReference type="Gene3D" id="3.40.50.1010">
    <property type="entry name" value="5'-nuclease"/>
    <property type="match status" value="1"/>
</dbReference>
<dbReference type="PANTHER" id="PTHR15665:SF1">
    <property type="entry name" value="PROTEIN ASTEROID HOMOLOG 1"/>
    <property type="match status" value="1"/>
</dbReference>
<proteinExistence type="inferred from homology"/>
<dbReference type="Proteomes" id="UP000290572">
    <property type="component" value="Unassembled WGS sequence"/>
</dbReference>
<protein>
    <submittedName>
        <fullName evidence="4">Asteroid-like protein</fullName>
    </submittedName>
</protein>
<organism evidence="4 5">
    <name type="scientific">Labeo rohita</name>
    <name type="common">Indian major carp</name>
    <name type="synonym">Cyprinus rohita</name>
    <dbReference type="NCBI Taxonomy" id="84645"/>
    <lineage>
        <taxon>Eukaryota</taxon>
        <taxon>Metazoa</taxon>
        <taxon>Chordata</taxon>
        <taxon>Craniata</taxon>
        <taxon>Vertebrata</taxon>
        <taxon>Euteleostomi</taxon>
        <taxon>Actinopterygii</taxon>
        <taxon>Neopterygii</taxon>
        <taxon>Teleostei</taxon>
        <taxon>Ostariophysi</taxon>
        <taxon>Cypriniformes</taxon>
        <taxon>Cyprinidae</taxon>
        <taxon>Labeoninae</taxon>
        <taxon>Labeonini</taxon>
        <taxon>Labeo</taxon>
    </lineage>
</organism>
<dbReference type="AlphaFoldDB" id="A0A498NKM2"/>
<dbReference type="SUPFAM" id="SSF88723">
    <property type="entry name" value="PIN domain-like"/>
    <property type="match status" value="1"/>
</dbReference>
<dbReference type="InterPro" id="IPR039436">
    <property type="entry name" value="Asteroid_dom"/>
</dbReference>
<dbReference type="Pfam" id="PF12813">
    <property type="entry name" value="XPG_I_2"/>
    <property type="match status" value="1"/>
</dbReference>
<evidence type="ECO:0000256" key="1">
    <source>
        <dbReference type="ARBA" id="ARBA00007398"/>
    </source>
</evidence>
<dbReference type="InterPro" id="IPR026832">
    <property type="entry name" value="Asteroid"/>
</dbReference>
<evidence type="ECO:0000259" key="3">
    <source>
        <dbReference type="Pfam" id="PF12813"/>
    </source>
</evidence>
<evidence type="ECO:0000256" key="2">
    <source>
        <dbReference type="SAM" id="MobiDB-lite"/>
    </source>
</evidence>
<name>A0A498NKM2_LABRO</name>
<feature type="region of interest" description="Disordered" evidence="2">
    <location>
        <begin position="582"/>
        <end position="614"/>
    </location>
</feature>
<comment type="caution">
    <text evidence="4">The sequence shown here is derived from an EMBL/GenBank/DDBJ whole genome shotgun (WGS) entry which is preliminary data.</text>
</comment>
<feature type="domain" description="Asteroid" evidence="3">
    <location>
        <begin position="82"/>
        <end position="183"/>
    </location>
</feature>
<dbReference type="InterPro" id="IPR029060">
    <property type="entry name" value="PIN-like_dom_sf"/>
</dbReference>
<keyword evidence="5" id="KW-1185">Reference proteome</keyword>
<feature type="compositionally biased region" description="Basic and acidic residues" evidence="2">
    <location>
        <begin position="596"/>
        <end position="614"/>
    </location>
</feature>
<reference evidence="4 5" key="1">
    <citation type="submission" date="2018-03" db="EMBL/GenBank/DDBJ databases">
        <title>Draft genome sequence of Rohu Carp (Labeo rohita).</title>
        <authorList>
            <person name="Das P."/>
            <person name="Kushwaha B."/>
            <person name="Joshi C.G."/>
            <person name="Kumar D."/>
            <person name="Nagpure N.S."/>
            <person name="Sahoo L."/>
            <person name="Das S.P."/>
            <person name="Bit A."/>
            <person name="Patnaik S."/>
            <person name="Meher P.K."/>
            <person name="Jayasankar P."/>
            <person name="Koringa P.G."/>
            <person name="Patel N.V."/>
            <person name="Hinsu A.T."/>
            <person name="Kumar R."/>
            <person name="Pandey M."/>
            <person name="Agarwal S."/>
            <person name="Srivastava S."/>
            <person name="Singh M."/>
            <person name="Iquebal M.A."/>
            <person name="Jaiswal S."/>
            <person name="Angadi U.B."/>
            <person name="Kumar N."/>
            <person name="Raza M."/>
            <person name="Shah T.M."/>
            <person name="Rai A."/>
            <person name="Jena J.K."/>
        </authorList>
    </citation>
    <scope>NUCLEOTIDE SEQUENCE [LARGE SCALE GENOMIC DNA]</scope>
    <source>
        <strain evidence="4">DASCIFA01</strain>
        <tissue evidence="4">Testis</tissue>
    </source>
</reference>
<evidence type="ECO:0000313" key="4">
    <source>
        <dbReference type="EMBL" id="RXN32316.1"/>
    </source>
</evidence>
<dbReference type="EMBL" id="QBIY01011397">
    <property type="protein sequence ID" value="RXN32316.1"/>
    <property type="molecule type" value="Genomic_DNA"/>
</dbReference>
<sequence length="636" mass="72960">MHGGDYDAFEEMITRFFENLRACDIEPYVVLDGGADHTNKKLDTLMERHQDKINSAFALSVGKKGKVLPIHIKDVFTQLLRKLRVPLVQCLEEADWEIAALAKEWNCPVLSDDSDFYIFNLEAGLLPIAHFQWEHVKVDRRTNKKFIQAKHFTVSKFCASFNMNADLLPVFASILGNDYVKLQNIKNLDWEKYAKPGMENTHIDGLLNWLSQFPRPEAAVSALLKLTDHKEKNLVQEALHNGIQEYKLISGYLAQFFRSKTIPRTAYTGPLQILPEQTLRLLLDGEMSSLVIDTLVHQRVSLPPQVEDFQLPCSSETSRPIRQVIYGLLLLGEQQTGKPIKTLPGASKPYVKEYSRLQLNLNSQKVEAIKTKVMEGLQLETVWEVPHDVQLQVLLDTLGVSSEMLREIPHALQLQMLVTRYWLVNAQPSPSKVHLWGLLLGMVYGKVSCTSQTQKVPEPEVARLYRGTLVHQVVGELRRGISLDSLLVRGSSTERFFKQLKDAVVSLVGEDLIKTMRTGLERRDAEKTHRYYNGQNQPIDELSSWIENRMFEIDDDDDLKKNRSKAKNHKTELPDISCTIRTRHKAKARNGNHSSKKYERQQQCQKTERAEKESHQLINMDNVIIKNHYLQYKGQM</sequence>
<accession>A0A498NKM2</accession>
<evidence type="ECO:0000313" key="5">
    <source>
        <dbReference type="Proteomes" id="UP000290572"/>
    </source>
</evidence>
<dbReference type="STRING" id="84645.A0A498NKM2"/>
<dbReference type="PANTHER" id="PTHR15665">
    <property type="entry name" value="ASTEROID PROTEIN"/>
    <property type="match status" value="1"/>
</dbReference>
<comment type="similarity">
    <text evidence="1">Belongs to the asteroid family.</text>
</comment>
<gene>
    <name evidence="4" type="ORF">ROHU_016288</name>
</gene>